<organism evidence="10 11">
    <name type="scientific">Glossina palpalis gambiensis</name>
    <dbReference type="NCBI Taxonomy" id="67801"/>
    <lineage>
        <taxon>Eukaryota</taxon>
        <taxon>Metazoa</taxon>
        <taxon>Ecdysozoa</taxon>
        <taxon>Arthropoda</taxon>
        <taxon>Hexapoda</taxon>
        <taxon>Insecta</taxon>
        <taxon>Pterygota</taxon>
        <taxon>Neoptera</taxon>
        <taxon>Endopterygota</taxon>
        <taxon>Diptera</taxon>
        <taxon>Brachycera</taxon>
        <taxon>Muscomorpha</taxon>
        <taxon>Hippoboscoidea</taxon>
        <taxon>Glossinidae</taxon>
        <taxon>Glossina</taxon>
    </lineage>
</organism>
<protein>
    <recommendedName>
        <fullName evidence="3">NADH dehydrogenase [ubiquinone] 1 beta subcomplex subunit 9</fullName>
    </recommendedName>
</protein>
<dbReference type="Proteomes" id="UP000092460">
    <property type="component" value="Unassembled WGS sequence"/>
</dbReference>
<proteinExistence type="inferred from homology"/>
<evidence type="ECO:0000256" key="6">
    <source>
        <dbReference type="ARBA" id="ARBA00022792"/>
    </source>
</evidence>
<evidence type="ECO:0000313" key="11">
    <source>
        <dbReference type="Proteomes" id="UP000092460"/>
    </source>
</evidence>
<keyword evidence="4" id="KW-0813">Transport</keyword>
<keyword evidence="6" id="KW-0999">Mitochondrion inner membrane</keyword>
<evidence type="ECO:0000313" key="10">
    <source>
        <dbReference type="EnsemblMetazoa" id="GPPI047791-PA"/>
    </source>
</evidence>
<evidence type="ECO:0000256" key="8">
    <source>
        <dbReference type="ARBA" id="ARBA00023128"/>
    </source>
</evidence>
<dbReference type="AlphaFoldDB" id="A0A1B0C331"/>
<dbReference type="EMBL" id="JXJN01024774">
    <property type="status" value="NOT_ANNOTATED_CDS"/>
    <property type="molecule type" value="Genomic_DNA"/>
</dbReference>
<keyword evidence="5" id="KW-0679">Respiratory chain</keyword>
<evidence type="ECO:0000256" key="4">
    <source>
        <dbReference type="ARBA" id="ARBA00022448"/>
    </source>
</evidence>
<comment type="subcellular location">
    <subcellularLocation>
        <location evidence="1">Mitochondrion inner membrane</location>
        <topology evidence="1">Peripheral membrane protein</topology>
        <orientation evidence="1">Matrix side</orientation>
    </subcellularLocation>
</comment>
<evidence type="ECO:0000256" key="3">
    <source>
        <dbReference type="ARBA" id="ARBA00018684"/>
    </source>
</evidence>
<evidence type="ECO:0000256" key="7">
    <source>
        <dbReference type="ARBA" id="ARBA00022982"/>
    </source>
</evidence>
<evidence type="ECO:0000256" key="2">
    <source>
        <dbReference type="ARBA" id="ARBA00009508"/>
    </source>
</evidence>
<keyword evidence="8" id="KW-0496">Mitochondrion</keyword>
<dbReference type="VEuPathDB" id="VectorBase:GPPI047791"/>
<reference evidence="10" key="2">
    <citation type="submission" date="2020-05" db="UniProtKB">
        <authorList>
            <consortium name="EnsemblMetazoa"/>
        </authorList>
    </citation>
    <scope>IDENTIFICATION</scope>
    <source>
        <strain evidence="10">IAEA</strain>
    </source>
</reference>
<evidence type="ECO:0000256" key="1">
    <source>
        <dbReference type="ARBA" id="ARBA00004443"/>
    </source>
</evidence>
<keyword evidence="9" id="KW-0472">Membrane</keyword>
<dbReference type="PANTHER" id="PTHR12868:SF0">
    <property type="entry name" value="NADH DEHYDROGENASE [UBIQUINONE] 1 BETA SUBCOMPLEX SUBUNIT 9"/>
    <property type="match status" value="1"/>
</dbReference>
<sequence>MYLDLIRLFTAFQAKSKGECRANVTELSLFLLYKRASRNLEFWHDRSYRTLLLRKSFDDNRNVKDVAVAACLFEEGEKELFNTMHYPPPKSKLEKKCFYTELSIKQPDGGVFEREVELPDWVFDYWHPLEKAQYPEFFAKHEDRKNQFVAWCEKQHGKADPKYLYD</sequence>
<evidence type="ECO:0000256" key="5">
    <source>
        <dbReference type="ARBA" id="ARBA00022660"/>
    </source>
</evidence>
<evidence type="ECO:0000256" key="9">
    <source>
        <dbReference type="ARBA" id="ARBA00023136"/>
    </source>
</evidence>
<dbReference type="EnsemblMetazoa" id="GPPI047791-RA">
    <property type="protein sequence ID" value="GPPI047791-PA"/>
    <property type="gene ID" value="GPPI047791"/>
</dbReference>
<dbReference type="EMBL" id="JXJN01024773">
    <property type="status" value="NOT_ANNOTATED_CDS"/>
    <property type="molecule type" value="Genomic_DNA"/>
</dbReference>
<accession>A0A1B0C331</accession>
<dbReference type="EMBL" id="JXJN01024772">
    <property type="status" value="NOT_ANNOTATED_CDS"/>
    <property type="molecule type" value="Genomic_DNA"/>
</dbReference>
<dbReference type="GO" id="GO:0006120">
    <property type="term" value="P:mitochondrial electron transport, NADH to ubiquinone"/>
    <property type="evidence" value="ECO:0007669"/>
    <property type="project" value="InterPro"/>
</dbReference>
<name>A0A1B0C331_9MUSC</name>
<keyword evidence="7" id="KW-0249">Electron transport</keyword>
<dbReference type="PANTHER" id="PTHR12868">
    <property type="entry name" value="NADH-UBIQUINONE OXIDOREDUCTASE B22 SUBUNIT"/>
    <property type="match status" value="1"/>
</dbReference>
<dbReference type="STRING" id="67801.A0A1B0C331"/>
<keyword evidence="11" id="KW-1185">Reference proteome</keyword>
<dbReference type="GO" id="GO:0005743">
    <property type="term" value="C:mitochondrial inner membrane"/>
    <property type="evidence" value="ECO:0007669"/>
    <property type="project" value="UniProtKB-SubCell"/>
</dbReference>
<reference evidence="11" key="1">
    <citation type="submission" date="2015-01" db="EMBL/GenBank/DDBJ databases">
        <authorList>
            <person name="Aksoy S."/>
            <person name="Warren W."/>
            <person name="Wilson R.K."/>
        </authorList>
    </citation>
    <scope>NUCLEOTIDE SEQUENCE [LARGE SCALE GENOMIC DNA]</scope>
    <source>
        <strain evidence="11">IAEA</strain>
    </source>
</reference>
<dbReference type="InterPro" id="IPR033034">
    <property type="entry name" value="NDUFB9"/>
</dbReference>
<comment type="similarity">
    <text evidence="2">Belongs to the complex I LYR family.</text>
</comment>